<evidence type="ECO:0000256" key="6">
    <source>
        <dbReference type="SAM" id="MobiDB-lite"/>
    </source>
</evidence>
<feature type="domain" description="PABS" evidence="7">
    <location>
        <begin position="217"/>
        <end position="457"/>
    </location>
</feature>
<keyword evidence="2 4" id="KW-0808">Transferase</keyword>
<comment type="function">
    <text evidence="4">Catalyzes the irreversible transfer of a propylamine group from the amino donor S-adenosylmethioninamine (decarboxy-AdoMet) to putrescine (1,4-diaminobutane) to yield spermidine.</text>
</comment>
<dbReference type="GO" id="GO:0008295">
    <property type="term" value="P:spermidine biosynthetic process"/>
    <property type="evidence" value="ECO:0007669"/>
    <property type="project" value="UniProtKB-UniRule"/>
</dbReference>
<dbReference type="PANTHER" id="PTHR43317">
    <property type="entry name" value="THERMOSPERMINE SYNTHASE ACAULIS5"/>
    <property type="match status" value="1"/>
</dbReference>
<feature type="transmembrane region" description="Helical" evidence="4">
    <location>
        <begin position="159"/>
        <end position="179"/>
    </location>
</feature>
<feature type="transmembrane region" description="Helical" evidence="4">
    <location>
        <begin position="51"/>
        <end position="69"/>
    </location>
</feature>
<comment type="subcellular location">
    <subcellularLocation>
        <location evidence="4">Cell membrane</location>
        <topology evidence="4">Multi-pass membrane protein</topology>
    </subcellularLocation>
</comment>
<comment type="caution">
    <text evidence="4">Lacks conserved residue(s) required for the propagation of feature annotation.</text>
</comment>
<dbReference type="SUPFAM" id="SSF53335">
    <property type="entry name" value="S-adenosyl-L-methionine-dependent methyltransferases"/>
    <property type="match status" value="1"/>
</dbReference>
<sequence>MADPSPVSTPAAVLDGRVSKPEAAVFVSGVASMGLEILAGRIIAPQFGSSIYTWGTIIGVFLAALSAGYHRGGKLATEEATDRRLARLLLGTAVWVALLVFAGDLLLRSTVAFPLPSRVASLPAVVLLFGPPTYLLGFISPYGAELSRKEGLGRASGHVYAVGTIGSIVGAFGTTYFLIPSLGVDAIGLVFGLLLVATAAVLLLPSPSRDSILTVLGVLVVLVAAFSSGAAGVSPEGQVVYQTQTPYQQLEVIDSGDTRTLYLDGQRHSAMDLSDPDRHVFSYTRYFHLPYLFADDPDDIDRVLFIGGGGFTGPKRFVEEYDATVDVVEIDPEVIDVAKRYFDVEESEQLRIHNDDGRRYLRNTNETYDLIVLDAYKKDKVPFQLTTKEFMELSHDRLSEDGMVFANVISAPSGPASRFYRAEYATMNAVYPNVYSFPTAGGGVIQNIEMVATKDSAVVTEETLRERNERRDIGIDLSAEIDDYRAEEDVGDAPILRDDYAPVDALLDPMVGQRYVIDEAGSVENASAGSGGDGGVPENGGDRQRVSPVRLESAPAESAPPLAD</sequence>
<dbReference type="InterPro" id="IPR029063">
    <property type="entry name" value="SAM-dependent_MTases_sf"/>
</dbReference>
<dbReference type="GO" id="GO:0005886">
    <property type="term" value="C:plasma membrane"/>
    <property type="evidence" value="ECO:0007669"/>
    <property type="project" value="UniProtKB-SubCell"/>
</dbReference>
<evidence type="ECO:0000256" key="5">
    <source>
        <dbReference type="PROSITE-ProRule" id="PRU00354"/>
    </source>
</evidence>
<feature type="binding site" evidence="4">
    <location>
        <begin position="356"/>
        <end position="357"/>
    </location>
    <ligand>
        <name>S-methyl-5'-thioadenosine</name>
        <dbReference type="ChEBI" id="CHEBI:17509"/>
    </ligand>
</feature>
<feature type="binding site" evidence="4">
    <location>
        <position position="329"/>
    </location>
    <ligand>
        <name>S-methyl-5'-thioadenosine</name>
        <dbReference type="ChEBI" id="CHEBI:17509"/>
    </ligand>
</feature>
<feature type="transmembrane region" description="Helical" evidence="4">
    <location>
        <begin position="89"/>
        <end position="107"/>
    </location>
</feature>
<proteinExistence type="inferred from homology"/>
<dbReference type="EC" id="2.5.1.16" evidence="4"/>
<keyword evidence="4" id="KW-1133">Transmembrane helix</keyword>
<gene>
    <name evidence="4" type="primary">speE</name>
    <name evidence="8" type="ORF">SAMN05216564_11028</name>
</gene>
<keyword evidence="4" id="KW-0472">Membrane</keyword>
<keyword evidence="4" id="KW-0745">Spermidine biosynthesis</keyword>
<feature type="active site" description="Proton acceptor" evidence="4 5">
    <location>
        <position position="374"/>
    </location>
</feature>
<dbReference type="EMBL" id="FNPC01000010">
    <property type="protein sequence ID" value="SDY78403.1"/>
    <property type="molecule type" value="Genomic_DNA"/>
</dbReference>
<dbReference type="GO" id="GO:0010487">
    <property type="term" value="F:thermospermine synthase activity"/>
    <property type="evidence" value="ECO:0007669"/>
    <property type="project" value="UniProtKB-ARBA"/>
</dbReference>
<dbReference type="GO" id="GO:0004766">
    <property type="term" value="F:spermidine synthase activity"/>
    <property type="evidence" value="ECO:0007669"/>
    <property type="project" value="UniProtKB-UniRule"/>
</dbReference>
<feature type="transmembrane region" description="Helical" evidence="4">
    <location>
        <begin position="186"/>
        <end position="205"/>
    </location>
</feature>
<dbReference type="Pfam" id="PF01564">
    <property type="entry name" value="Spermine_synth"/>
    <property type="match status" value="1"/>
</dbReference>
<feature type="binding site" evidence="4">
    <location>
        <position position="382"/>
    </location>
    <ligand>
        <name>S-methyl-5'-thioadenosine</name>
        <dbReference type="ChEBI" id="CHEBI:17509"/>
    </ligand>
</feature>
<dbReference type="Proteomes" id="UP000199079">
    <property type="component" value="Unassembled WGS sequence"/>
</dbReference>
<comment type="similarity">
    <text evidence="1 4">Belongs to the spermidine/spermine synthase family.</text>
</comment>
<dbReference type="RefSeq" id="WP_092734382.1">
    <property type="nucleotide sequence ID" value="NZ_FNPC01000010.1"/>
</dbReference>
<evidence type="ECO:0000256" key="4">
    <source>
        <dbReference type="HAMAP-Rule" id="MF_00198"/>
    </source>
</evidence>
<feature type="region of interest" description="Disordered" evidence="6">
    <location>
        <begin position="522"/>
        <end position="564"/>
    </location>
</feature>
<evidence type="ECO:0000256" key="1">
    <source>
        <dbReference type="ARBA" id="ARBA00007867"/>
    </source>
</evidence>
<dbReference type="HAMAP" id="MF_00198">
    <property type="entry name" value="Spermidine_synth"/>
    <property type="match status" value="1"/>
</dbReference>
<evidence type="ECO:0000313" key="8">
    <source>
        <dbReference type="EMBL" id="SDY78403.1"/>
    </source>
</evidence>
<name>A0A1H3MPK4_9EURY</name>
<dbReference type="InterPro" id="IPR001045">
    <property type="entry name" value="Spermi_synthase"/>
</dbReference>
<comment type="subunit">
    <text evidence="4">Homodimer or homotetramer.</text>
</comment>
<evidence type="ECO:0000256" key="2">
    <source>
        <dbReference type="ARBA" id="ARBA00022679"/>
    </source>
</evidence>
<keyword evidence="9" id="KW-1185">Reference proteome</keyword>
<dbReference type="CDD" id="cd02440">
    <property type="entry name" value="AdoMet_MTases"/>
    <property type="match status" value="1"/>
</dbReference>
<feature type="compositionally biased region" description="Gly residues" evidence="6">
    <location>
        <begin position="529"/>
        <end position="538"/>
    </location>
</feature>
<dbReference type="NCBIfam" id="NF037959">
    <property type="entry name" value="MFS_SpdSyn"/>
    <property type="match status" value="1"/>
</dbReference>
<feature type="binding site" evidence="4">
    <location>
        <position position="248"/>
    </location>
    <ligand>
        <name>S-methyl-5'-thioadenosine</name>
        <dbReference type="ChEBI" id="CHEBI:17509"/>
    </ligand>
</feature>
<comment type="pathway">
    <text evidence="4">Amine and polyamine biosynthesis; spermidine biosynthesis; spermidine from putrescine: step 1/1.</text>
</comment>
<evidence type="ECO:0000313" key="9">
    <source>
        <dbReference type="Proteomes" id="UP000199079"/>
    </source>
</evidence>
<organism evidence="8 9">
    <name type="scientific">Halopenitus persicus</name>
    <dbReference type="NCBI Taxonomy" id="1048396"/>
    <lineage>
        <taxon>Archaea</taxon>
        <taxon>Methanobacteriati</taxon>
        <taxon>Methanobacteriota</taxon>
        <taxon>Stenosarchaea group</taxon>
        <taxon>Halobacteria</taxon>
        <taxon>Halobacteriales</taxon>
        <taxon>Haloferacaceae</taxon>
        <taxon>Halopenitus</taxon>
    </lineage>
</organism>
<feature type="compositionally biased region" description="Low complexity" evidence="6">
    <location>
        <begin position="551"/>
        <end position="564"/>
    </location>
</feature>
<accession>A0A1H3MPK4</accession>
<protein>
    <recommendedName>
        <fullName evidence="4">Polyamine aminopropyltransferase</fullName>
    </recommendedName>
    <alternativeName>
        <fullName evidence="4">Putrescine aminopropyltransferase</fullName>
        <shortName evidence="4">PAPT</shortName>
    </alternativeName>
    <alternativeName>
        <fullName evidence="4">Spermidine synthase</fullName>
        <shortName evidence="4">SPDS</shortName>
        <shortName evidence="4">SPDSY</shortName>
        <ecNumber evidence="4">2.5.1.16</ecNumber>
    </alternativeName>
</protein>
<dbReference type="AlphaFoldDB" id="A0A1H3MPK4"/>
<keyword evidence="4" id="KW-0812">Transmembrane</keyword>
<keyword evidence="3 4" id="KW-0620">Polyamine biosynthesis</keyword>
<keyword evidence="4" id="KW-1003">Cell membrane</keyword>
<dbReference type="UniPathway" id="UPA00248">
    <property type="reaction ID" value="UER00314"/>
</dbReference>
<evidence type="ECO:0000256" key="3">
    <source>
        <dbReference type="ARBA" id="ARBA00023115"/>
    </source>
</evidence>
<feature type="transmembrane region" description="Helical" evidence="4">
    <location>
        <begin position="119"/>
        <end position="139"/>
    </location>
</feature>
<comment type="catalytic activity">
    <reaction evidence="4">
        <text>S-adenosyl 3-(methylsulfanyl)propylamine + putrescine = S-methyl-5'-thioadenosine + spermidine + H(+)</text>
        <dbReference type="Rhea" id="RHEA:12721"/>
        <dbReference type="ChEBI" id="CHEBI:15378"/>
        <dbReference type="ChEBI" id="CHEBI:17509"/>
        <dbReference type="ChEBI" id="CHEBI:57443"/>
        <dbReference type="ChEBI" id="CHEBI:57834"/>
        <dbReference type="ChEBI" id="CHEBI:326268"/>
        <dbReference type="EC" id="2.5.1.16"/>
    </reaction>
</comment>
<reference evidence="9" key="1">
    <citation type="submission" date="2016-10" db="EMBL/GenBank/DDBJ databases">
        <authorList>
            <person name="Varghese N."/>
            <person name="Submissions S."/>
        </authorList>
    </citation>
    <scope>NUCLEOTIDE SEQUENCE [LARGE SCALE GENOMIC DNA]</scope>
    <source>
        <strain evidence="9">DC30,IBRC 10041,KCTC 4046</strain>
    </source>
</reference>
<dbReference type="Gene3D" id="3.40.50.150">
    <property type="entry name" value="Vaccinia Virus protein VP39"/>
    <property type="match status" value="1"/>
</dbReference>
<dbReference type="PANTHER" id="PTHR43317:SF1">
    <property type="entry name" value="THERMOSPERMINE SYNTHASE ACAULIS5"/>
    <property type="match status" value="1"/>
</dbReference>
<evidence type="ECO:0000259" key="7">
    <source>
        <dbReference type="PROSITE" id="PS51006"/>
    </source>
</evidence>
<dbReference type="InterPro" id="IPR030374">
    <property type="entry name" value="PABS"/>
</dbReference>
<dbReference type="PROSITE" id="PS51006">
    <property type="entry name" value="PABS_2"/>
    <property type="match status" value="1"/>
</dbReference>
<dbReference type="OrthoDB" id="10538at2157"/>
<feature type="transmembrane region" description="Helical" evidence="4">
    <location>
        <begin position="211"/>
        <end position="233"/>
    </location>
</feature>